<sequence length="770" mass="87555">MPAWKRGIIQRRRAKQEAGAGKVKEAGREFEPIWKNSLACSQNDFVKRKQRKEMEKESNYEKMGGEEKEKYDQREDNTGKWRGRRIQMERTQERDIVDEMKEKDSDSNKGIKARDRDNAICPLISGIHTIKAENIIIIENRKGEREKAQRNGETENEYGLKQRMKMDLKKFLADGENMAEVCASEVLIIHPSIKEEKLKEDRKRRNEDESKITLSGTEKMGDEIEVTRVSQLISKFGRNCKLSCRSKSSDSFIPMEKLGQVKNQERERRDRKDECKPEGRGNAFGGVPKCSFSFSEQVYKEGRVLERRYSDCRKRQSEEVVEKGTKREEERKHSRNEEANEPDRNSQLCTFKAEMNRSKELSRQKGMIINNNKSDGREIKMEEIHRDKSDRKQETESMKVVDPVVNFSDGEVDSQSNTEERGMSVSWDETRHDGVIQAAEREKEREEDLLGEDYIAPSQSSSSSSSPSPPLGHTQPAMSRIYNLKPVTSRAGVCITERNLDVQTHTGGMIKIRSGGQFPPGPLKIKKEISSLRSVQHQVEQLHLQEQEVQKQNDEEASQKTSFQDQNIDMQKSQPHTIPKPSSEPRAQTQLPQISTSTTNSTNAQIEPTVRTTPLFTIRSASGGPGKRGATITITPRKPGPPGTPSSTVTTPKVSSSSVTPPKAPRNTPELRKNRYPTAEEIQVIGGYQNLERSCLLKNRASPKMLRVCFDDSQLESVCTYPSEESALGEQGYSNDWRGTEEKREDKDEEEEDEDGLIGAGRGINRVLRV</sequence>
<feature type="compositionally biased region" description="Basic and acidic residues" evidence="1">
    <location>
        <begin position="548"/>
        <end position="558"/>
    </location>
</feature>
<dbReference type="Proteomes" id="UP000727407">
    <property type="component" value="Unassembled WGS sequence"/>
</dbReference>
<feature type="compositionally biased region" description="Polar residues" evidence="1">
    <location>
        <begin position="559"/>
        <end position="576"/>
    </location>
</feature>
<evidence type="ECO:0000256" key="1">
    <source>
        <dbReference type="SAM" id="MobiDB-lite"/>
    </source>
</evidence>
<dbReference type="GO" id="GO:0019902">
    <property type="term" value="F:phosphatase binding"/>
    <property type="evidence" value="ECO:0007669"/>
    <property type="project" value="InterPro"/>
</dbReference>
<dbReference type="OrthoDB" id="8965062at2759"/>
<keyword evidence="4" id="KW-1185">Reference proteome</keyword>
<gene>
    <name evidence="3" type="primary">ppp1r18</name>
    <name evidence="3" type="ORF">DAT39_020423</name>
</gene>
<reference evidence="3" key="1">
    <citation type="submission" date="2020-07" db="EMBL/GenBank/DDBJ databases">
        <title>Clarias magur genome sequencing, assembly and annotation.</title>
        <authorList>
            <person name="Kushwaha B."/>
            <person name="Kumar R."/>
            <person name="Das P."/>
            <person name="Joshi C.G."/>
            <person name="Kumar D."/>
            <person name="Nagpure N.S."/>
            <person name="Pandey M."/>
            <person name="Agarwal S."/>
            <person name="Srivastava S."/>
            <person name="Singh M."/>
            <person name="Sahoo L."/>
            <person name="Jayasankar P."/>
            <person name="Meher P.K."/>
            <person name="Koringa P.G."/>
            <person name="Iquebal M.A."/>
            <person name="Das S.P."/>
            <person name="Bit A."/>
            <person name="Patnaik S."/>
            <person name="Patel N."/>
            <person name="Shah T.M."/>
            <person name="Hinsu A."/>
            <person name="Jena J.K."/>
        </authorList>
    </citation>
    <scope>NUCLEOTIDE SEQUENCE</scope>
    <source>
        <strain evidence="3">CIFAMagur01</strain>
        <tissue evidence="3">Testis</tissue>
    </source>
</reference>
<organism evidence="3 4">
    <name type="scientific">Clarias magur</name>
    <name type="common">Asian catfish</name>
    <name type="synonym">Macropteronotus magur</name>
    <dbReference type="NCBI Taxonomy" id="1594786"/>
    <lineage>
        <taxon>Eukaryota</taxon>
        <taxon>Metazoa</taxon>
        <taxon>Chordata</taxon>
        <taxon>Craniata</taxon>
        <taxon>Vertebrata</taxon>
        <taxon>Euteleostomi</taxon>
        <taxon>Actinopterygii</taxon>
        <taxon>Neopterygii</taxon>
        <taxon>Teleostei</taxon>
        <taxon>Ostariophysi</taxon>
        <taxon>Siluriformes</taxon>
        <taxon>Clariidae</taxon>
        <taxon>Clarias</taxon>
    </lineage>
</organism>
<proteinExistence type="predicted"/>
<dbReference type="EMBL" id="QNUK01000758">
    <property type="protein sequence ID" value="KAF5889878.1"/>
    <property type="molecule type" value="Genomic_DNA"/>
</dbReference>
<feature type="compositionally biased region" description="Basic and acidic residues" evidence="1">
    <location>
        <begin position="311"/>
        <end position="344"/>
    </location>
</feature>
<feature type="compositionally biased region" description="Low complexity" evidence="1">
    <location>
        <begin position="457"/>
        <end position="466"/>
    </location>
</feature>
<evidence type="ECO:0000313" key="4">
    <source>
        <dbReference type="Proteomes" id="UP000727407"/>
    </source>
</evidence>
<dbReference type="Pfam" id="PF13914">
    <property type="entry name" value="Phostensin"/>
    <property type="match status" value="1"/>
</dbReference>
<feature type="compositionally biased region" description="Basic and acidic residues" evidence="1">
    <location>
        <begin position="354"/>
        <end position="363"/>
    </location>
</feature>
<feature type="region of interest" description="Disordered" evidence="1">
    <location>
        <begin position="311"/>
        <end position="480"/>
    </location>
</feature>
<feature type="region of interest" description="Disordered" evidence="1">
    <location>
        <begin position="548"/>
        <end position="676"/>
    </location>
</feature>
<feature type="domain" description="Phostensin/Taperin PP1-binding" evidence="2">
    <location>
        <begin position="619"/>
        <end position="727"/>
    </location>
</feature>
<feature type="non-terminal residue" evidence="3">
    <location>
        <position position="1"/>
    </location>
</feature>
<feature type="compositionally biased region" description="Basic and acidic residues" evidence="1">
    <location>
        <begin position="52"/>
        <end position="79"/>
    </location>
</feature>
<accession>A0A8J4X155</accession>
<dbReference type="AlphaFoldDB" id="A0A8J4X155"/>
<feature type="compositionally biased region" description="Basic and acidic residues" evidence="1">
    <location>
        <begin position="374"/>
        <end position="399"/>
    </location>
</feature>
<feature type="region of interest" description="Disordered" evidence="1">
    <location>
        <begin position="49"/>
        <end position="93"/>
    </location>
</feature>
<evidence type="ECO:0000313" key="3">
    <source>
        <dbReference type="EMBL" id="KAF5889878.1"/>
    </source>
</evidence>
<feature type="region of interest" description="Disordered" evidence="1">
    <location>
        <begin position="253"/>
        <end position="280"/>
    </location>
</feature>
<feature type="compositionally biased region" description="Low complexity" evidence="1">
    <location>
        <begin position="645"/>
        <end position="661"/>
    </location>
</feature>
<feature type="compositionally biased region" description="Acidic residues" evidence="1">
    <location>
        <begin position="747"/>
        <end position="756"/>
    </location>
</feature>
<feature type="compositionally biased region" description="Basic and acidic residues" evidence="1">
    <location>
        <begin position="418"/>
        <end position="448"/>
    </location>
</feature>
<protein>
    <submittedName>
        <fullName evidence="3">Trichohyalin-like isoform X1</fullName>
    </submittedName>
</protein>
<feature type="region of interest" description="Disordered" evidence="1">
    <location>
        <begin position="1"/>
        <end position="26"/>
    </location>
</feature>
<dbReference type="InterPro" id="IPR025907">
    <property type="entry name" value="Phostensin/Taperin_PP1-bd_dom"/>
</dbReference>
<feature type="compositionally biased region" description="Polar residues" evidence="1">
    <location>
        <begin position="585"/>
        <end position="615"/>
    </location>
</feature>
<dbReference type="PANTHER" id="PTHR21685:SF0">
    <property type="entry name" value="PHOSTENSIN"/>
    <property type="match status" value="1"/>
</dbReference>
<dbReference type="PANTHER" id="PTHR21685">
    <property type="entry name" value="TON-B BOX DOMAIN"/>
    <property type="match status" value="1"/>
</dbReference>
<evidence type="ECO:0000259" key="2">
    <source>
        <dbReference type="Pfam" id="PF13914"/>
    </source>
</evidence>
<name>A0A8J4X155_CLAMG</name>
<comment type="caution">
    <text evidence="3">The sequence shown here is derived from an EMBL/GenBank/DDBJ whole genome shotgun (WGS) entry which is preliminary data.</text>
</comment>
<feature type="compositionally biased region" description="Basic and acidic residues" evidence="1">
    <location>
        <begin position="263"/>
        <end position="279"/>
    </location>
</feature>
<dbReference type="InterPro" id="IPR026671">
    <property type="entry name" value="PPP1R18/Tprn"/>
</dbReference>
<feature type="region of interest" description="Disordered" evidence="1">
    <location>
        <begin position="722"/>
        <end position="759"/>
    </location>
</feature>